<keyword evidence="4" id="KW-0234">DNA repair</keyword>
<evidence type="ECO:0008006" key="8">
    <source>
        <dbReference type="Google" id="ProtNLM"/>
    </source>
</evidence>
<evidence type="ECO:0000313" key="6">
    <source>
        <dbReference type="EMBL" id="RYR64922.1"/>
    </source>
</evidence>
<protein>
    <recommendedName>
        <fullName evidence="8">Single-stranded DNA-binding protein</fullName>
    </recommendedName>
</protein>
<dbReference type="Gramene" id="arahy.Tifrunner.gnm2.ann2.Ah03g520900.1">
    <property type="protein sequence ID" value="arahy.Tifrunner.gnm2.ann2.Ah03g520900.1-CDS"/>
    <property type="gene ID" value="arahy.Tifrunner.gnm2.ann2.Ah03g520900"/>
</dbReference>
<keyword evidence="7" id="KW-1185">Reference proteome</keyword>
<dbReference type="SUPFAM" id="SSF54447">
    <property type="entry name" value="ssDNA-binding transcriptional regulator domain"/>
    <property type="match status" value="1"/>
</dbReference>
<feature type="region of interest" description="Disordered" evidence="5">
    <location>
        <begin position="1"/>
        <end position="21"/>
    </location>
</feature>
<keyword evidence="2" id="KW-0227">DNA damage</keyword>
<comment type="similarity">
    <text evidence="1">Belongs to the Whirly family.</text>
</comment>
<dbReference type="Pfam" id="PF08536">
    <property type="entry name" value="Whirly"/>
    <property type="match status" value="1"/>
</dbReference>
<feature type="compositionally biased region" description="Low complexity" evidence="5">
    <location>
        <begin position="11"/>
        <end position="21"/>
    </location>
</feature>
<gene>
    <name evidence="6" type="ORF">Ahy_A03g010942</name>
</gene>
<dbReference type="Gene3D" id="2.30.31.10">
    <property type="entry name" value="Transcriptional Coactivator Pc4, Chain A"/>
    <property type="match status" value="1"/>
</dbReference>
<dbReference type="GO" id="GO:0006281">
    <property type="term" value="P:DNA repair"/>
    <property type="evidence" value="ECO:0007669"/>
    <property type="project" value="UniProtKB-KW"/>
</dbReference>
<dbReference type="GO" id="GO:1990391">
    <property type="term" value="C:DNA repair complex"/>
    <property type="evidence" value="ECO:0007669"/>
    <property type="project" value="UniProtKB-ARBA"/>
</dbReference>
<evidence type="ECO:0000313" key="7">
    <source>
        <dbReference type="Proteomes" id="UP000289738"/>
    </source>
</evidence>
<evidence type="ECO:0000256" key="1">
    <source>
        <dbReference type="ARBA" id="ARBA00006061"/>
    </source>
</evidence>
<dbReference type="PANTHER" id="PTHR31745">
    <property type="entry name" value="SINGLE-STRANDED DNA-BINDING PROTEIN WHY2, MITOCHONDRIAL"/>
    <property type="match status" value="1"/>
</dbReference>
<dbReference type="GO" id="GO:0006355">
    <property type="term" value="P:regulation of DNA-templated transcription"/>
    <property type="evidence" value="ECO:0007669"/>
    <property type="project" value="InterPro"/>
</dbReference>
<dbReference type="PANTHER" id="PTHR31745:SF2">
    <property type="entry name" value="SINGLE-STRANDED DNA-BINDING PROTEIN WHY1, CHLOROPLASTIC"/>
    <property type="match status" value="1"/>
</dbReference>
<proteinExistence type="inferred from homology"/>
<dbReference type="STRING" id="3818.A0A445DP24"/>
<dbReference type="InterPro" id="IPR013742">
    <property type="entry name" value="Whirly"/>
</dbReference>
<evidence type="ECO:0000256" key="3">
    <source>
        <dbReference type="ARBA" id="ARBA00022946"/>
    </source>
</evidence>
<keyword evidence="3" id="KW-0809">Transit peptide</keyword>
<evidence type="ECO:0000256" key="5">
    <source>
        <dbReference type="SAM" id="MobiDB-lite"/>
    </source>
</evidence>
<dbReference type="AlphaFoldDB" id="A0A445DP24"/>
<comment type="caution">
    <text evidence="6">The sequence shown here is derived from an EMBL/GenBank/DDBJ whole genome shotgun (WGS) entry which is preliminary data.</text>
</comment>
<reference evidence="6 7" key="1">
    <citation type="submission" date="2019-01" db="EMBL/GenBank/DDBJ databases">
        <title>Sequencing of cultivated peanut Arachis hypogaea provides insights into genome evolution and oil improvement.</title>
        <authorList>
            <person name="Chen X."/>
        </authorList>
    </citation>
    <scope>NUCLEOTIDE SEQUENCE [LARGE SCALE GENOMIC DNA]</scope>
    <source>
        <strain evidence="7">cv. Fuhuasheng</strain>
        <tissue evidence="6">Leaves</tissue>
    </source>
</reference>
<organism evidence="6 7">
    <name type="scientific">Arachis hypogaea</name>
    <name type="common">Peanut</name>
    <dbReference type="NCBI Taxonomy" id="3818"/>
    <lineage>
        <taxon>Eukaryota</taxon>
        <taxon>Viridiplantae</taxon>
        <taxon>Streptophyta</taxon>
        <taxon>Embryophyta</taxon>
        <taxon>Tracheophyta</taxon>
        <taxon>Spermatophyta</taxon>
        <taxon>Magnoliopsida</taxon>
        <taxon>eudicotyledons</taxon>
        <taxon>Gunneridae</taxon>
        <taxon>Pentapetalae</taxon>
        <taxon>rosids</taxon>
        <taxon>fabids</taxon>
        <taxon>Fabales</taxon>
        <taxon>Fabaceae</taxon>
        <taxon>Papilionoideae</taxon>
        <taxon>50 kb inversion clade</taxon>
        <taxon>dalbergioids sensu lato</taxon>
        <taxon>Dalbergieae</taxon>
        <taxon>Pterocarpus clade</taxon>
        <taxon>Arachis</taxon>
    </lineage>
</organism>
<name>A0A445DP24_ARAHY</name>
<dbReference type="FunFam" id="2.30.31.10:FF:000002">
    <property type="entry name" value="Single-stranded DNA-binding protein WHY2, mitochondrial"/>
    <property type="match status" value="1"/>
</dbReference>
<evidence type="ECO:0000256" key="4">
    <source>
        <dbReference type="ARBA" id="ARBA00023204"/>
    </source>
</evidence>
<dbReference type="GO" id="GO:0006952">
    <property type="term" value="P:defense response"/>
    <property type="evidence" value="ECO:0007669"/>
    <property type="project" value="InterPro"/>
</dbReference>
<dbReference type="SMR" id="A0A445DP24"/>
<dbReference type="EMBL" id="SDMP01000003">
    <property type="protein sequence ID" value="RYR64922.1"/>
    <property type="molecule type" value="Genomic_DNA"/>
</dbReference>
<dbReference type="OrthoDB" id="511009at2759"/>
<dbReference type="Proteomes" id="UP000289738">
    <property type="component" value="Chromosome A03"/>
</dbReference>
<evidence type="ECO:0000256" key="2">
    <source>
        <dbReference type="ARBA" id="ARBA00022763"/>
    </source>
</evidence>
<dbReference type="InterPro" id="IPR009044">
    <property type="entry name" value="ssDNA-bd_transcriptional_reg"/>
</dbReference>
<accession>A0A445DP24</accession>
<sequence length="264" mass="28987">MLQLKLHSIPSSLSSSSSSSSNPLCLQNHSFLSPKFLPFSSVTPKPFSITCRHSDLFDQKTFSSSAPSSSSSSGGALPPRVYVGHSIYKGKAALSITPRPPEFAPLDSGAFKISREGYVLLQFAPAIASRQYDWTRKQVFSLSVGEMGTVISLGARESCEFFHDPMKGKSDEGKVRKVLKVDPLPDGSGHMFNLSVQNRIVNVDENIYIPVSRAELTVLSSIFNFIMPYLLGWHTFANSIKPEDSRGANNANPTYGGDYEWNRL</sequence>
<dbReference type="GO" id="GO:0003697">
    <property type="term" value="F:single-stranded DNA binding"/>
    <property type="evidence" value="ECO:0007669"/>
    <property type="project" value="InterPro"/>
</dbReference>